<reference evidence="2" key="1">
    <citation type="submission" date="2022-11" db="UniProtKB">
        <authorList>
            <consortium name="WormBaseParasite"/>
        </authorList>
    </citation>
    <scope>IDENTIFICATION</scope>
</reference>
<evidence type="ECO:0000313" key="2">
    <source>
        <dbReference type="WBParaSite" id="jg22030"/>
    </source>
</evidence>
<dbReference type="Proteomes" id="UP000887574">
    <property type="component" value="Unplaced"/>
</dbReference>
<name>A0A915DNT3_9BILA</name>
<organism evidence="1 2">
    <name type="scientific">Ditylenchus dipsaci</name>
    <dbReference type="NCBI Taxonomy" id="166011"/>
    <lineage>
        <taxon>Eukaryota</taxon>
        <taxon>Metazoa</taxon>
        <taxon>Ecdysozoa</taxon>
        <taxon>Nematoda</taxon>
        <taxon>Chromadorea</taxon>
        <taxon>Rhabditida</taxon>
        <taxon>Tylenchina</taxon>
        <taxon>Tylenchomorpha</taxon>
        <taxon>Sphaerularioidea</taxon>
        <taxon>Anguinidae</taxon>
        <taxon>Anguininae</taxon>
        <taxon>Ditylenchus</taxon>
    </lineage>
</organism>
<proteinExistence type="predicted"/>
<keyword evidence="1" id="KW-1185">Reference proteome</keyword>
<dbReference type="AlphaFoldDB" id="A0A915DNT3"/>
<protein>
    <submittedName>
        <fullName evidence="2">Uncharacterized protein</fullName>
    </submittedName>
</protein>
<sequence>MSFLDLKRATLAGWVSRTALNRLQRKQGEAADMDGKRSGAGRYNVLSIVMNLTFMSQVAVLHKEISRFSADDVFNADET</sequence>
<evidence type="ECO:0000313" key="1">
    <source>
        <dbReference type="Proteomes" id="UP000887574"/>
    </source>
</evidence>
<accession>A0A915DNT3</accession>
<dbReference type="WBParaSite" id="jg22030">
    <property type="protein sequence ID" value="jg22030"/>
    <property type="gene ID" value="jg22030"/>
</dbReference>